<name>A0A8H3J1Q1_9LECA</name>
<dbReference type="EMBL" id="CAJPDR010000537">
    <property type="protein sequence ID" value="CAF9939099.1"/>
    <property type="molecule type" value="Genomic_DNA"/>
</dbReference>
<reference evidence="2" key="1">
    <citation type="submission" date="2021-03" db="EMBL/GenBank/DDBJ databases">
        <authorList>
            <person name="Tagirdzhanova G."/>
        </authorList>
    </citation>
    <scope>NUCLEOTIDE SEQUENCE</scope>
</reference>
<organism evidence="2 3">
    <name type="scientific">Alectoria fallacina</name>
    <dbReference type="NCBI Taxonomy" id="1903189"/>
    <lineage>
        <taxon>Eukaryota</taxon>
        <taxon>Fungi</taxon>
        <taxon>Dikarya</taxon>
        <taxon>Ascomycota</taxon>
        <taxon>Pezizomycotina</taxon>
        <taxon>Lecanoromycetes</taxon>
        <taxon>OSLEUM clade</taxon>
        <taxon>Lecanoromycetidae</taxon>
        <taxon>Lecanorales</taxon>
        <taxon>Lecanorineae</taxon>
        <taxon>Parmeliaceae</taxon>
        <taxon>Alectoria</taxon>
    </lineage>
</organism>
<evidence type="ECO:0000313" key="3">
    <source>
        <dbReference type="Proteomes" id="UP000664203"/>
    </source>
</evidence>
<gene>
    <name evidence="2" type="ORF">ALECFALPRED_007980</name>
</gene>
<evidence type="ECO:0000256" key="1">
    <source>
        <dbReference type="SAM" id="MobiDB-lite"/>
    </source>
</evidence>
<dbReference type="Proteomes" id="UP000664203">
    <property type="component" value="Unassembled WGS sequence"/>
</dbReference>
<feature type="compositionally biased region" description="Basic and acidic residues" evidence="1">
    <location>
        <begin position="14"/>
        <end position="32"/>
    </location>
</feature>
<comment type="caution">
    <text evidence="2">The sequence shown here is derived from an EMBL/GenBank/DDBJ whole genome shotgun (WGS) entry which is preliminary data.</text>
</comment>
<dbReference type="AlphaFoldDB" id="A0A8H3J1Q1"/>
<feature type="region of interest" description="Disordered" evidence="1">
    <location>
        <begin position="1"/>
        <end position="77"/>
    </location>
</feature>
<protein>
    <submittedName>
        <fullName evidence="2">Uncharacterized protein</fullName>
    </submittedName>
</protein>
<feature type="compositionally biased region" description="Basic residues" evidence="1">
    <location>
        <begin position="33"/>
        <end position="42"/>
    </location>
</feature>
<accession>A0A8H3J1Q1</accession>
<feature type="compositionally biased region" description="Basic and acidic residues" evidence="1">
    <location>
        <begin position="43"/>
        <end position="56"/>
    </location>
</feature>
<proteinExistence type="predicted"/>
<keyword evidence="3" id="KW-1185">Reference proteome</keyword>
<evidence type="ECO:0000313" key="2">
    <source>
        <dbReference type="EMBL" id="CAF9939099.1"/>
    </source>
</evidence>
<sequence>MVNVPGGFNNPAGGDDKDQRKPGREHEDEATFKQRRKEKTKARKTETKAKASRESDVEMMMLNQKETRRMPHLSKAP</sequence>